<dbReference type="InterPro" id="IPR038969">
    <property type="entry name" value="FEN"/>
</dbReference>
<dbReference type="GO" id="GO:0003677">
    <property type="term" value="F:DNA binding"/>
    <property type="evidence" value="ECO:0007669"/>
    <property type="project" value="UniProtKB-KW"/>
</dbReference>
<keyword evidence="1" id="KW-0540">Nuclease</keyword>
<evidence type="ECO:0000256" key="5">
    <source>
        <dbReference type="ARBA" id="ARBA00049957"/>
    </source>
</evidence>
<evidence type="ECO:0000256" key="6">
    <source>
        <dbReference type="ARBA" id="ARBA00050026"/>
    </source>
</evidence>
<dbReference type="InterPro" id="IPR008918">
    <property type="entry name" value="HhH2"/>
</dbReference>
<dbReference type="AlphaFoldDB" id="A0AA41U619"/>
<organism evidence="8 9">
    <name type="scientific">Antribacter soli</name>
    <dbReference type="NCBI Taxonomy" id="2910976"/>
    <lineage>
        <taxon>Bacteria</taxon>
        <taxon>Bacillati</taxon>
        <taxon>Actinomycetota</taxon>
        <taxon>Actinomycetes</taxon>
        <taxon>Micrococcales</taxon>
        <taxon>Promicromonosporaceae</taxon>
        <taxon>Antribacter</taxon>
    </lineage>
</organism>
<gene>
    <name evidence="8" type="ORF">L1785_06380</name>
</gene>
<keyword evidence="2" id="KW-0378">Hydrolase</keyword>
<dbReference type="SMART" id="SM00279">
    <property type="entry name" value="HhH2"/>
    <property type="match status" value="1"/>
</dbReference>
<name>A0AA41U619_9MICO</name>
<dbReference type="InterPro" id="IPR002421">
    <property type="entry name" value="5-3_exonuclease"/>
</dbReference>
<dbReference type="SUPFAM" id="SSF88723">
    <property type="entry name" value="PIN domain-like"/>
    <property type="match status" value="1"/>
</dbReference>
<dbReference type="Gene3D" id="1.10.150.20">
    <property type="entry name" value="5' to 3' exonuclease, C-terminal subdomain"/>
    <property type="match status" value="1"/>
</dbReference>
<dbReference type="InterPro" id="IPR036279">
    <property type="entry name" value="5-3_exonuclease_C_sf"/>
</dbReference>
<dbReference type="SMART" id="SM00475">
    <property type="entry name" value="53EXOc"/>
    <property type="match status" value="1"/>
</dbReference>
<dbReference type="GO" id="GO:0033567">
    <property type="term" value="P:DNA replication, Okazaki fragment processing"/>
    <property type="evidence" value="ECO:0007669"/>
    <property type="project" value="InterPro"/>
</dbReference>
<evidence type="ECO:0000313" key="9">
    <source>
        <dbReference type="Proteomes" id="UP001165405"/>
    </source>
</evidence>
<dbReference type="RefSeq" id="WP_236088368.1">
    <property type="nucleotide sequence ID" value="NZ_JAKGSG010000022.1"/>
</dbReference>
<sequence length="343" mass="35944">MSLMLLDSASLYFRAYFGVPDTLRSPDGQPVNAVRGLLDTIAWLLTQHRPDRMVACWDDDWRPAFRVAAIPSYKAHRVAVPGDGTSPDVEVVPDVLTAQIPVIVDVLAALGITRIGAPGYEADDVIGTLTTREVGPTAEAGPVGTTILGGTHPGEPVQAGDPSGVGHGAHRVDIVTGDRDLFQLVDDAAGVRVLYPARGVRDPDVVDQALLATKYGVRSGAAYADLALLRGDPSDGLPGVPGIGEKTAAKLLERYGDLAGILAARDAGDPGLTATLRKRLTEADDYLKVAPLVVQVARDAPVGEFADAVPSAPHDPMGLDALAERWGLRSSVDRVLAALAAPR</sequence>
<evidence type="ECO:0000256" key="1">
    <source>
        <dbReference type="ARBA" id="ARBA00022722"/>
    </source>
</evidence>
<dbReference type="SUPFAM" id="SSF47807">
    <property type="entry name" value="5' to 3' exonuclease, C-terminal subdomain"/>
    <property type="match status" value="1"/>
</dbReference>
<dbReference type="CDD" id="cd09859">
    <property type="entry name" value="PIN_53EXO"/>
    <property type="match status" value="1"/>
</dbReference>
<evidence type="ECO:0000313" key="8">
    <source>
        <dbReference type="EMBL" id="MCF4120598.1"/>
    </source>
</evidence>
<protein>
    <recommendedName>
        <fullName evidence="6">5'-3' exonuclease</fullName>
    </recommendedName>
</protein>
<dbReference type="Pfam" id="PF02739">
    <property type="entry name" value="5_3_exonuc_N"/>
    <property type="match status" value="1"/>
</dbReference>
<dbReference type="GO" id="GO:0017108">
    <property type="term" value="F:5'-flap endonuclease activity"/>
    <property type="evidence" value="ECO:0007669"/>
    <property type="project" value="InterPro"/>
</dbReference>
<keyword evidence="3 8" id="KW-0269">Exonuclease</keyword>
<evidence type="ECO:0000259" key="7">
    <source>
        <dbReference type="SMART" id="SM00475"/>
    </source>
</evidence>
<feature type="domain" description="5'-3' exonuclease" evidence="7">
    <location>
        <begin position="1"/>
        <end position="311"/>
    </location>
</feature>
<dbReference type="Gene3D" id="3.40.50.1010">
    <property type="entry name" value="5'-nuclease"/>
    <property type="match status" value="1"/>
</dbReference>
<dbReference type="InterPro" id="IPR020045">
    <property type="entry name" value="DNA_polI_H3TH"/>
</dbReference>
<evidence type="ECO:0000256" key="3">
    <source>
        <dbReference type="ARBA" id="ARBA00022839"/>
    </source>
</evidence>
<accession>A0AA41U619</accession>
<dbReference type="EMBL" id="JAKGSG010000022">
    <property type="protein sequence ID" value="MCF4120598.1"/>
    <property type="molecule type" value="Genomic_DNA"/>
</dbReference>
<proteinExistence type="predicted"/>
<evidence type="ECO:0000256" key="2">
    <source>
        <dbReference type="ARBA" id="ARBA00022801"/>
    </source>
</evidence>
<dbReference type="Proteomes" id="UP001165405">
    <property type="component" value="Unassembled WGS sequence"/>
</dbReference>
<comment type="function">
    <text evidence="5">5'-3' exonuclease acting preferentially on double-stranded DNA.</text>
</comment>
<dbReference type="InterPro" id="IPR029060">
    <property type="entry name" value="PIN-like_dom_sf"/>
</dbReference>
<dbReference type="Pfam" id="PF01367">
    <property type="entry name" value="5_3_exonuc"/>
    <property type="match status" value="1"/>
</dbReference>
<dbReference type="GO" id="GO:0008409">
    <property type="term" value="F:5'-3' exonuclease activity"/>
    <property type="evidence" value="ECO:0007669"/>
    <property type="project" value="InterPro"/>
</dbReference>
<keyword evidence="9" id="KW-1185">Reference proteome</keyword>
<reference evidence="8" key="1">
    <citation type="submission" date="2022-01" db="EMBL/GenBank/DDBJ databases">
        <title>Antribacter sp. nov., isolated from Guizhou of China.</title>
        <authorList>
            <person name="Chengliang C."/>
            <person name="Ya Z."/>
        </authorList>
    </citation>
    <scope>NUCLEOTIDE SEQUENCE</scope>
    <source>
        <strain evidence="8">KLBMP 9083</strain>
    </source>
</reference>
<dbReference type="CDD" id="cd09898">
    <property type="entry name" value="H3TH_53EXO"/>
    <property type="match status" value="1"/>
</dbReference>
<comment type="caution">
    <text evidence="8">The sequence shown here is derived from an EMBL/GenBank/DDBJ whole genome shotgun (WGS) entry which is preliminary data.</text>
</comment>
<evidence type="ECO:0000256" key="4">
    <source>
        <dbReference type="ARBA" id="ARBA00023125"/>
    </source>
</evidence>
<dbReference type="PANTHER" id="PTHR42646">
    <property type="entry name" value="FLAP ENDONUCLEASE XNI"/>
    <property type="match status" value="1"/>
</dbReference>
<dbReference type="PANTHER" id="PTHR42646:SF2">
    <property type="entry name" value="5'-3' EXONUCLEASE FAMILY PROTEIN"/>
    <property type="match status" value="1"/>
</dbReference>
<dbReference type="InterPro" id="IPR020046">
    <property type="entry name" value="5-3_exonucl_a-hlix_arch_N"/>
</dbReference>
<keyword evidence="4" id="KW-0238">DNA-binding</keyword>